<dbReference type="VEuPathDB" id="FungiDB:BD410DRAFT_711487"/>
<dbReference type="EMBL" id="ML170157">
    <property type="protein sequence ID" value="TDL28375.1"/>
    <property type="molecule type" value="Genomic_DNA"/>
</dbReference>
<evidence type="ECO:0000256" key="5">
    <source>
        <dbReference type="SAM" id="MobiDB-lite"/>
    </source>
</evidence>
<dbReference type="GO" id="GO:0000329">
    <property type="term" value="C:fungal-type vacuole membrane"/>
    <property type="evidence" value="ECO:0007669"/>
    <property type="project" value="TreeGrafter"/>
</dbReference>
<evidence type="ECO:0000313" key="8">
    <source>
        <dbReference type="Proteomes" id="UP000294933"/>
    </source>
</evidence>
<organism evidence="7 8">
    <name type="scientific">Rickenella mellea</name>
    <dbReference type="NCBI Taxonomy" id="50990"/>
    <lineage>
        <taxon>Eukaryota</taxon>
        <taxon>Fungi</taxon>
        <taxon>Dikarya</taxon>
        <taxon>Basidiomycota</taxon>
        <taxon>Agaricomycotina</taxon>
        <taxon>Agaricomycetes</taxon>
        <taxon>Hymenochaetales</taxon>
        <taxon>Rickenellaceae</taxon>
        <taxon>Rickenella</taxon>
    </lineage>
</organism>
<evidence type="ECO:0000256" key="4">
    <source>
        <dbReference type="ARBA" id="ARBA00023136"/>
    </source>
</evidence>
<comment type="subcellular location">
    <subcellularLocation>
        <location evidence="1">Membrane</location>
        <topology evidence="1">Multi-pass membrane protein</topology>
    </subcellularLocation>
</comment>
<dbReference type="PANTHER" id="PTHR23051:SF0">
    <property type="entry name" value="SOLUTE CARRIER FAMILY 35 MEMBER F5"/>
    <property type="match status" value="1"/>
</dbReference>
<feature type="transmembrane region" description="Helical" evidence="6">
    <location>
        <begin position="28"/>
        <end position="45"/>
    </location>
</feature>
<feature type="transmembrane region" description="Helical" evidence="6">
    <location>
        <begin position="322"/>
        <end position="343"/>
    </location>
</feature>
<dbReference type="STRING" id="50990.A0A4Y7QLU1"/>
<feature type="transmembrane region" description="Helical" evidence="6">
    <location>
        <begin position="146"/>
        <end position="164"/>
    </location>
</feature>
<proteinExistence type="predicted"/>
<feature type="transmembrane region" description="Helical" evidence="6">
    <location>
        <begin position="170"/>
        <end position="194"/>
    </location>
</feature>
<feature type="transmembrane region" description="Helical" evidence="6">
    <location>
        <begin position="350"/>
        <end position="370"/>
    </location>
</feature>
<dbReference type="InterPro" id="IPR037185">
    <property type="entry name" value="EmrE-like"/>
</dbReference>
<dbReference type="OrthoDB" id="1436450at2759"/>
<keyword evidence="2 6" id="KW-0812">Transmembrane</keyword>
<feature type="transmembrane region" description="Helical" evidence="6">
    <location>
        <begin position="376"/>
        <end position="394"/>
    </location>
</feature>
<keyword evidence="8" id="KW-1185">Reference proteome</keyword>
<feature type="transmembrane region" description="Helical" evidence="6">
    <location>
        <begin position="201"/>
        <end position="220"/>
    </location>
</feature>
<feature type="compositionally biased region" description="Basic and acidic residues" evidence="5">
    <location>
        <begin position="405"/>
        <end position="424"/>
    </location>
</feature>
<name>A0A4Y7QLU1_9AGAM</name>
<dbReference type="AlphaFoldDB" id="A0A4Y7QLU1"/>
<dbReference type="PANTHER" id="PTHR23051">
    <property type="entry name" value="SOLUTE CARRIER FAMILY 35, MEMBER F5"/>
    <property type="match status" value="1"/>
</dbReference>
<evidence type="ECO:0000313" key="7">
    <source>
        <dbReference type="EMBL" id="TDL28375.1"/>
    </source>
</evidence>
<evidence type="ECO:0000256" key="3">
    <source>
        <dbReference type="ARBA" id="ARBA00022989"/>
    </source>
</evidence>
<sequence length="424" mass="46764">MDDAAHEGNVSQLTKSNEEDRLLKRKDYLYGICLLLVVVILWTSSNFLTQDLYEGGYEKPFLVTYLNTSAFAFYLLPWAFRLFYRKKDNTFNRHSRGGYEIIAVTDTLEVPTSALRANFRSPGYPNVLGSLPERTEDQLPLTERETAKLASIFCFFWFIANWSVNASLGFTSVASATILSSMSGFFTLAIGRLFNVETLTIAKISSVIVSFVGVILVSVSDSSSKPVAEMPEVTAVPSVPEPSLPCHFINPVLGDSLALMSAVFYALYVILLKVKIKEESRIDMQLFFGFVGLFNVLLLWPIGLVLHLTGVEILEMPHGRRAWAAVLINMAITLVSDYVYVLSMLKTTPLVVTIGLSLTIPLAIVGDFFLNIPTALQALFGGFLVLISFVVVGVENSKIGPTEGKVGDGRERTLDGELTEEHAT</sequence>
<feature type="region of interest" description="Disordered" evidence="5">
    <location>
        <begin position="402"/>
        <end position="424"/>
    </location>
</feature>
<gene>
    <name evidence="7" type="ORF">BD410DRAFT_711487</name>
</gene>
<dbReference type="SUPFAM" id="SSF103481">
    <property type="entry name" value="Multidrug resistance efflux transporter EmrE"/>
    <property type="match status" value="1"/>
</dbReference>
<evidence type="ECO:0000256" key="6">
    <source>
        <dbReference type="SAM" id="Phobius"/>
    </source>
</evidence>
<accession>A0A4Y7QLU1</accession>
<keyword evidence="4 6" id="KW-0472">Membrane</keyword>
<feature type="transmembrane region" description="Helical" evidence="6">
    <location>
        <begin position="257"/>
        <end position="274"/>
    </location>
</feature>
<dbReference type="Proteomes" id="UP000294933">
    <property type="component" value="Unassembled WGS sequence"/>
</dbReference>
<keyword evidence="3 6" id="KW-1133">Transmembrane helix</keyword>
<reference evidence="7 8" key="1">
    <citation type="submission" date="2018-06" db="EMBL/GenBank/DDBJ databases">
        <title>A transcriptomic atlas of mushroom development highlights an independent origin of complex multicellularity.</title>
        <authorList>
            <consortium name="DOE Joint Genome Institute"/>
            <person name="Krizsan K."/>
            <person name="Almasi E."/>
            <person name="Merenyi Z."/>
            <person name="Sahu N."/>
            <person name="Viragh M."/>
            <person name="Koszo T."/>
            <person name="Mondo S."/>
            <person name="Kiss B."/>
            <person name="Balint B."/>
            <person name="Kues U."/>
            <person name="Barry K."/>
            <person name="Hegedus J.C."/>
            <person name="Henrissat B."/>
            <person name="Johnson J."/>
            <person name="Lipzen A."/>
            <person name="Ohm R."/>
            <person name="Nagy I."/>
            <person name="Pangilinan J."/>
            <person name="Yan J."/>
            <person name="Xiong Y."/>
            <person name="Grigoriev I.V."/>
            <person name="Hibbett D.S."/>
            <person name="Nagy L.G."/>
        </authorList>
    </citation>
    <scope>NUCLEOTIDE SEQUENCE [LARGE SCALE GENOMIC DNA]</scope>
    <source>
        <strain evidence="7 8">SZMC22713</strain>
    </source>
</reference>
<feature type="transmembrane region" description="Helical" evidence="6">
    <location>
        <begin position="65"/>
        <end position="84"/>
    </location>
</feature>
<evidence type="ECO:0000256" key="1">
    <source>
        <dbReference type="ARBA" id="ARBA00004141"/>
    </source>
</evidence>
<evidence type="ECO:0000256" key="2">
    <source>
        <dbReference type="ARBA" id="ARBA00022692"/>
    </source>
</evidence>
<feature type="transmembrane region" description="Helical" evidence="6">
    <location>
        <begin position="286"/>
        <end position="310"/>
    </location>
</feature>
<protein>
    <submittedName>
        <fullName evidence="7">Uncharacterized protein</fullName>
    </submittedName>
</protein>